<name>A0A9W6TZW9_9STRA</name>
<proteinExistence type="predicted"/>
<comment type="caution">
    <text evidence="1">The sequence shown here is derived from an EMBL/GenBank/DDBJ whole genome shotgun (WGS) entry which is preliminary data.</text>
</comment>
<protein>
    <submittedName>
        <fullName evidence="1">Unnamed protein product</fullName>
    </submittedName>
</protein>
<dbReference type="EMBL" id="BSXW01000466">
    <property type="protein sequence ID" value="GMF23204.1"/>
    <property type="molecule type" value="Genomic_DNA"/>
</dbReference>
<dbReference type="Proteomes" id="UP001165083">
    <property type="component" value="Unassembled WGS sequence"/>
</dbReference>
<reference evidence="1" key="1">
    <citation type="submission" date="2023-04" db="EMBL/GenBank/DDBJ databases">
        <title>Phytophthora lilii NBRC 32176.</title>
        <authorList>
            <person name="Ichikawa N."/>
            <person name="Sato H."/>
            <person name="Tonouchi N."/>
        </authorList>
    </citation>
    <scope>NUCLEOTIDE SEQUENCE</scope>
    <source>
        <strain evidence="1">NBRC 32176</strain>
    </source>
</reference>
<keyword evidence="2" id="KW-1185">Reference proteome</keyword>
<dbReference type="OrthoDB" id="10505131at2759"/>
<dbReference type="AlphaFoldDB" id="A0A9W6TZW9"/>
<evidence type="ECO:0000313" key="1">
    <source>
        <dbReference type="EMBL" id="GMF23204.1"/>
    </source>
</evidence>
<organism evidence="1 2">
    <name type="scientific">Phytophthora lilii</name>
    <dbReference type="NCBI Taxonomy" id="2077276"/>
    <lineage>
        <taxon>Eukaryota</taxon>
        <taxon>Sar</taxon>
        <taxon>Stramenopiles</taxon>
        <taxon>Oomycota</taxon>
        <taxon>Peronosporomycetes</taxon>
        <taxon>Peronosporales</taxon>
        <taxon>Peronosporaceae</taxon>
        <taxon>Phytophthora</taxon>
    </lineage>
</organism>
<gene>
    <name evidence="1" type="ORF">Plil01_000933800</name>
</gene>
<sequence>MGCGPSKELKTNLTTDDPNQIVGSTMLQADKIIVLGDSVFLPTKSPDGESAILEVSISYKISTFIEDIEINSCEVVSLKLAGLSELVCVPCATELRSKSEHLHSLGSFLGLVSPHTTTLGLR</sequence>
<evidence type="ECO:0000313" key="2">
    <source>
        <dbReference type="Proteomes" id="UP001165083"/>
    </source>
</evidence>
<accession>A0A9W6TZW9</accession>